<proteinExistence type="predicted"/>
<sequence>MFKRDILFHLERWKVDTHRKPLILRGARQVGKTTVVNEFGKQFDNYLYLNLEKREAASLFELNVSSFRLFPSPFQH</sequence>
<dbReference type="EMBL" id="JAQNWR010000030">
    <property type="protein sequence ID" value="MDC2411274.1"/>
    <property type="molecule type" value="Genomic_DNA"/>
</dbReference>
<dbReference type="RefSeq" id="WP_004321419.1">
    <property type="nucleotide sequence ID" value="NZ_BAABYJ010000001.1"/>
</dbReference>
<name>A0AAP3SU41_BACOV</name>
<reference evidence="2" key="1">
    <citation type="submission" date="2022-10" db="EMBL/GenBank/DDBJ databases">
        <title>Human gut microbiome strain richness.</title>
        <authorList>
            <person name="Chen-Liaw A."/>
        </authorList>
    </citation>
    <scope>NUCLEOTIDE SEQUENCE</scope>
    <source>
        <strain evidence="2">F7_m1001271B151109d0_201107</strain>
    </source>
</reference>
<organism evidence="2 3">
    <name type="scientific">Bacteroides ovatus</name>
    <dbReference type="NCBI Taxonomy" id="28116"/>
    <lineage>
        <taxon>Bacteria</taxon>
        <taxon>Pseudomonadati</taxon>
        <taxon>Bacteroidota</taxon>
        <taxon>Bacteroidia</taxon>
        <taxon>Bacteroidales</taxon>
        <taxon>Bacteroidaceae</taxon>
        <taxon>Bacteroides</taxon>
    </lineage>
</organism>
<gene>
    <name evidence="2" type="ORF">PO240_25720</name>
</gene>
<accession>A0AAP3SU41</accession>
<dbReference type="AlphaFoldDB" id="A0AAP3SU41"/>
<evidence type="ECO:0000259" key="1">
    <source>
        <dbReference type="Pfam" id="PF13173"/>
    </source>
</evidence>
<dbReference type="InterPro" id="IPR041682">
    <property type="entry name" value="AAA_14"/>
</dbReference>
<dbReference type="Proteomes" id="UP001214017">
    <property type="component" value="Unassembled WGS sequence"/>
</dbReference>
<dbReference type="SUPFAM" id="SSF52540">
    <property type="entry name" value="P-loop containing nucleoside triphosphate hydrolases"/>
    <property type="match status" value="1"/>
</dbReference>
<dbReference type="InterPro" id="IPR027417">
    <property type="entry name" value="P-loop_NTPase"/>
</dbReference>
<dbReference type="KEGG" id="boa:Bovatus_01593"/>
<dbReference type="GeneID" id="31619793"/>
<evidence type="ECO:0000313" key="3">
    <source>
        <dbReference type="Proteomes" id="UP001214017"/>
    </source>
</evidence>
<comment type="caution">
    <text evidence="2">The sequence shown here is derived from an EMBL/GenBank/DDBJ whole genome shotgun (WGS) entry which is preliminary data.</text>
</comment>
<protein>
    <submittedName>
        <fullName evidence="2">AAA family ATPase</fullName>
    </submittedName>
</protein>
<evidence type="ECO:0000313" key="2">
    <source>
        <dbReference type="EMBL" id="MDC2411274.1"/>
    </source>
</evidence>
<feature type="domain" description="AAA" evidence="1">
    <location>
        <begin position="19"/>
        <end position="61"/>
    </location>
</feature>
<dbReference type="Pfam" id="PF13173">
    <property type="entry name" value="AAA_14"/>
    <property type="match status" value="1"/>
</dbReference>